<dbReference type="SMART" id="SM00267">
    <property type="entry name" value="GGDEF"/>
    <property type="match status" value="1"/>
</dbReference>
<dbReference type="PANTHER" id="PTHR45138:SF2">
    <property type="entry name" value="DIGUANYLATE CYCLASE VDCA"/>
    <property type="match status" value="1"/>
</dbReference>
<protein>
    <recommendedName>
        <fullName evidence="1">diguanylate cyclase</fullName>
        <ecNumber evidence="1">2.7.7.65</ecNumber>
    </recommendedName>
</protein>
<dbReference type="CDD" id="cd01949">
    <property type="entry name" value="GGDEF"/>
    <property type="match status" value="1"/>
</dbReference>
<dbReference type="Pfam" id="PF00990">
    <property type="entry name" value="GGDEF"/>
    <property type="match status" value="1"/>
</dbReference>
<dbReference type="PROSITE" id="PS50887">
    <property type="entry name" value="GGDEF"/>
    <property type="match status" value="1"/>
</dbReference>
<dbReference type="SUPFAM" id="SSF55073">
    <property type="entry name" value="Nucleotide cyclase"/>
    <property type="match status" value="1"/>
</dbReference>
<name>A0ABM7DWR1_9PROT</name>
<sequence>MRSPNLKKCLYIRRYHSFRFPGMPQQEQYRQRSYALSREALELINELGLSANPINYAVFFAYVEKSNDDLVALIDILRGNKRALDDVKCHELYQRFIEPSRAELLREAISHDLQRQVSDLIDRLAKGKDVISTADLRDAAHDLLGMENRANAQQAAKDVNDADPAPVEVTQLLLDLEEMKREAHTDGLTGIANRKAFDESLRDAAMTTMERGEPLSILLIDIDHFKRVNDKHGHQAGDQVIRTLAKTLQQNVKGRDTTARYGGEEFAVVLPATTLTDAMRVAENIRASIESLHLRSFNRNEDLGRITASVGVATYQLGEPLTRVIDRADQALYLAKANGRNCVMNQNDLLTQPINRAESA</sequence>
<keyword evidence="4" id="KW-1185">Reference proteome</keyword>
<dbReference type="NCBIfam" id="TIGR00254">
    <property type="entry name" value="GGDEF"/>
    <property type="match status" value="1"/>
</dbReference>
<dbReference type="PANTHER" id="PTHR45138">
    <property type="entry name" value="REGULATORY COMPONENTS OF SENSORY TRANSDUCTION SYSTEM"/>
    <property type="match status" value="1"/>
</dbReference>
<dbReference type="Gene3D" id="3.30.70.270">
    <property type="match status" value="1"/>
</dbReference>
<feature type="domain" description="GGDEF" evidence="2">
    <location>
        <begin position="213"/>
        <end position="348"/>
    </location>
</feature>
<evidence type="ECO:0000259" key="2">
    <source>
        <dbReference type="PROSITE" id="PS50887"/>
    </source>
</evidence>
<dbReference type="InterPro" id="IPR050469">
    <property type="entry name" value="Diguanylate_Cyclase"/>
</dbReference>
<accession>A0ABM7DWR1</accession>
<dbReference type="InterPro" id="IPR000160">
    <property type="entry name" value="GGDEF_dom"/>
</dbReference>
<proteinExistence type="predicted"/>
<reference evidence="3 4" key="1">
    <citation type="submission" date="2018-08" db="EMBL/GenBank/DDBJ databases">
        <title>Complete genome sequence of type strain Thalassospira indica MCCC 1A01103T, isolated from isolated from deep seawater of the Indian Ocean.</title>
        <authorList>
            <person name="Liu Y."/>
        </authorList>
    </citation>
    <scope>NUCLEOTIDE SEQUENCE [LARGE SCALE GENOMIC DNA]</scope>
    <source>
        <strain evidence="3 4">PB8BT</strain>
    </source>
</reference>
<dbReference type="EC" id="2.7.7.65" evidence="1"/>
<dbReference type="EMBL" id="CP031555">
    <property type="protein sequence ID" value="AXO16340.1"/>
    <property type="molecule type" value="Genomic_DNA"/>
</dbReference>
<dbReference type="Proteomes" id="UP000256971">
    <property type="component" value="Chromosome"/>
</dbReference>
<evidence type="ECO:0000256" key="1">
    <source>
        <dbReference type="ARBA" id="ARBA00012528"/>
    </source>
</evidence>
<organism evidence="3 4">
    <name type="scientific">Thalassospira indica</name>
    <dbReference type="NCBI Taxonomy" id="1891279"/>
    <lineage>
        <taxon>Bacteria</taxon>
        <taxon>Pseudomonadati</taxon>
        <taxon>Pseudomonadota</taxon>
        <taxon>Alphaproteobacteria</taxon>
        <taxon>Rhodospirillales</taxon>
        <taxon>Thalassospiraceae</taxon>
        <taxon>Thalassospira</taxon>
    </lineage>
</organism>
<gene>
    <name evidence="3" type="ORF">DY252_20450</name>
</gene>
<evidence type="ECO:0000313" key="4">
    <source>
        <dbReference type="Proteomes" id="UP000256971"/>
    </source>
</evidence>
<dbReference type="InterPro" id="IPR043128">
    <property type="entry name" value="Rev_trsase/Diguanyl_cyclase"/>
</dbReference>
<evidence type="ECO:0000313" key="3">
    <source>
        <dbReference type="EMBL" id="AXO16340.1"/>
    </source>
</evidence>
<dbReference type="InterPro" id="IPR029787">
    <property type="entry name" value="Nucleotide_cyclase"/>
</dbReference>